<feature type="domain" description="Disease resistance R13L4/SHOC-2-like LRR" evidence="2">
    <location>
        <begin position="115"/>
        <end position="242"/>
    </location>
</feature>
<dbReference type="EMBL" id="LWDX02027193">
    <property type="protein sequence ID" value="OEL29632.1"/>
    <property type="molecule type" value="Genomic_DNA"/>
</dbReference>
<name>A0A1E5VWX7_9POAL</name>
<dbReference type="OrthoDB" id="693179at2759"/>
<sequence length="255" mass="28197">MCLHLDWDTKLSNGLSNLTSLQELTGLRVGHDSADVVRELGHHTGLRVLTMRWEETDLGEDLVLSLGKLHKIQSLDVYVNGVRGDVMRSWVPPPGLRRFLSKGPTSHLSTLPAWTLGTLPSLRSLRLRATGRIEDRGTERHVVRAGAFPCARACALLHFVTAPSMFPRGALPVAQRLEFSVLAWDFARGGGLGLDGLRMEHLPSLEEIYVELSYRRSIGDVVEVVAAALRRAADGHPNHPTLRINRRIRCVSSLA</sequence>
<dbReference type="InterPro" id="IPR032675">
    <property type="entry name" value="LRR_dom_sf"/>
</dbReference>
<comment type="caution">
    <text evidence="3">The sequence shown here is derived from an EMBL/GenBank/DDBJ whole genome shotgun (WGS) entry which is preliminary data.</text>
</comment>
<dbReference type="AlphaFoldDB" id="A0A1E5VWX7"/>
<keyword evidence="4" id="KW-1185">Reference proteome</keyword>
<dbReference type="Proteomes" id="UP000095767">
    <property type="component" value="Unassembled WGS sequence"/>
</dbReference>
<evidence type="ECO:0000313" key="3">
    <source>
        <dbReference type="EMBL" id="OEL29632.1"/>
    </source>
</evidence>
<accession>A0A1E5VWX7</accession>
<proteinExistence type="predicted"/>
<evidence type="ECO:0000313" key="4">
    <source>
        <dbReference type="Proteomes" id="UP000095767"/>
    </source>
</evidence>
<organism evidence="3 4">
    <name type="scientific">Dichanthelium oligosanthes</name>
    <dbReference type="NCBI Taxonomy" id="888268"/>
    <lineage>
        <taxon>Eukaryota</taxon>
        <taxon>Viridiplantae</taxon>
        <taxon>Streptophyta</taxon>
        <taxon>Embryophyta</taxon>
        <taxon>Tracheophyta</taxon>
        <taxon>Spermatophyta</taxon>
        <taxon>Magnoliopsida</taxon>
        <taxon>Liliopsida</taxon>
        <taxon>Poales</taxon>
        <taxon>Poaceae</taxon>
        <taxon>PACMAD clade</taxon>
        <taxon>Panicoideae</taxon>
        <taxon>Panicodae</taxon>
        <taxon>Paniceae</taxon>
        <taxon>Dichantheliinae</taxon>
        <taxon>Dichanthelium</taxon>
    </lineage>
</organism>
<evidence type="ECO:0000256" key="1">
    <source>
        <dbReference type="ARBA" id="ARBA00022737"/>
    </source>
</evidence>
<keyword evidence="1" id="KW-0677">Repeat</keyword>
<evidence type="ECO:0000259" key="2">
    <source>
        <dbReference type="Pfam" id="PF23598"/>
    </source>
</evidence>
<dbReference type="Gene3D" id="3.80.10.10">
    <property type="entry name" value="Ribonuclease Inhibitor"/>
    <property type="match status" value="1"/>
</dbReference>
<reference evidence="3 4" key="1">
    <citation type="submission" date="2016-09" db="EMBL/GenBank/DDBJ databases">
        <title>The draft genome of Dichanthelium oligosanthes: A C3 panicoid grass species.</title>
        <authorList>
            <person name="Studer A.J."/>
            <person name="Schnable J.C."/>
            <person name="Brutnell T.P."/>
        </authorList>
    </citation>
    <scope>NUCLEOTIDE SEQUENCE [LARGE SCALE GENOMIC DNA]</scope>
    <source>
        <strain evidence="4">cv. Kellogg 1175</strain>
        <tissue evidence="3">Leaf</tissue>
    </source>
</reference>
<dbReference type="Pfam" id="PF23598">
    <property type="entry name" value="LRR_14"/>
    <property type="match status" value="1"/>
</dbReference>
<protein>
    <recommendedName>
        <fullName evidence="2">Disease resistance R13L4/SHOC-2-like LRR domain-containing protein</fullName>
    </recommendedName>
</protein>
<dbReference type="SUPFAM" id="SSF52047">
    <property type="entry name" value="RNI-like"/>
    <property type="match status" value="1"/>
</dbReference>
<dbReference type="InterPro" id="IPR055414">
    <property type="entry name" value="LRR_R13L4/SHOC2-like"/>
</dbReference>
<gene>
    <name evidence="3" type="ORF">BAE44_0009349</name>
</gene>